<dbReference type="Proteomes" id="UP000233100">
    <property type="component" value="Chromosome 12"/>
</dbReference>
<protein>
    <submittedName>
        <fullName evidence="2">Uncharacterized protein</fullName>
    </submittedName>
</protein>
<reference evidence="2" key="3">
    <citation type="submission" date="2025-09" db="UniProtKB">
        <authorList>
            <consortium name="Ensembl"/>
        </authorList>
    </citation>
    <scope>IDENTIFICATION</scope>
</reference>
<dbReference type="GeneTree" id="ENSGT00980000202117"/>
<keyword evidence="3" id="KW-1185">Reference proteome</keyword>
<accession>A0A7N9IBP2</accession>
<reference evidence="2" key="2">
    <citation type="submission" date="2025-08" db="UniProtKB">
        <authorList>
            <consortium name="Ensembl"/>
        </authorList>
    </citation>
    <scope>IDENTIFICATION</scope>
</reference>
<feature type="compositionally biased region" description="Polar residues" evidence="1">
    <location>
        <begin position="69"/>
        <end position="84"/>
    </location>
</feature>
<dbReference type="AlphaFoldDB" id="A0A7N9IBP2"/>
<name>A0A7N9IBP2_MACFA</name>
<proteinExistence type="predicted"/>
<evidence type="ECO:0000256" key="1">
    <source>
        <dbReference type="SAM" id="MobiDB-lite"/>
    </source>
</evidence>
<dbReference type="Ensembl" id="ENSMFAT00000094255.1">
    <property type="protein sequence ID" value="ENSMFAP00000051736.1"/>
    <property type="gene ID" value="ENSMFAG00000056823.1"/>
</dbReference>
<organism evidence="2 3">
    <name type="scientific">Macaca fascicularis</name>
    <name type="common">Crab-eating macaque</name>
    <name type="synonym">Cynomolgus monkey</name>
    <dbReference type="NCBI Taxonomy" id="9541"/>
    <lineage>
        <taxon>Eukaryota</taxon>
        <taxon>Metazoa</taxon>
        <taxon>Chordata</taxon>
        <taxon>Craniata</taxon>
        <taxon>Vertebrata</taxon>
        <taxon>Euteleostomi</taxon>
        <taxon>Mammalia</taxon>
        <taxon>Eutheria</taxon>
        <taxon>Euarchontoglires</taxon>
        <taxon>Primates</taxon>
        <taxon>Haplorrhini</taxon>
        <taxon>Catarrhini</taxon>
        <taxon>Cercopithecidae</taxon>
        <taxon>Cercopithecinae</taxon>
        <taxon>Macaca</taxon>
    </lineage>
</organism>
<reference evidence="2 3" key="1">
    <citation type="submission" date="2013-03" db="EMBL/GenBank/DDBJ databases">
        <authorList>
            <person name="Warren W."/>
            <person name="Wilson R.K."/>
        </authorList>
    </citation>
    <scope>NUCLEOTIDE SEQUENCE</scope>
</reference>
<sequence>MHSQRYGLELELMFKREAEHTSSENLQPDDEIEKKNPFYEEKFKLVAEICISNEEPNVNHQDDAENVSRACQRSSQDSFPSQAQRPKRKKRFHGPCSEPCCFVQSWDSVPGVNIQLRPLLQRVQDPNLGNLHVLGLQGSRSRELRFGNLCLDFRRCINMSGCPGRSLL</sequence>
<evidence type="ECO:0000313" key="2">
    <source>
        <dbReference type="Ensembl" id="ENSMFAP00000051736.1"/>
    </source>
</evidence>
<feature type="region of interest" description="Disordered" evidence="1">
    <location>
        <begin position="57"/>
        <end position="95"/>
    </location>
</feature>
<evidence type="ECO:0000313" key="3">
    <source>
        <dbReference type="Proteomes" id="UP000233100"/>
    </source>
</evidence>